<protein>
    <submittedName>
        <fullName evidence="1">Uncharacterized protein</fullName>
    </submittedName>
</protein>
<proteinExistence type="predicted"/>
<evidence type="ECO:0000313" key="1">
    <source>
        <dbReference type="EMBL" id="MPN34673.1"/>
    </source>
</evidence>
<comment type="caution">
    <text evidence="1">The sequence shown here is derived from an EMBL/GenBank/DDBJ whole genome shotgun (WGS) entry which is preliminary data.</text>
</comment>
<gene>
    <name evidence="1" type="ORF">SDC9_182167</name>
</gene>
<accession>A0A645HG83</accession>
<dbReference type="EMBL" id="VSSQ01087832">
    <property type="protein sequence ID" value="MPN34673.1"/>
    <property type="molecule type" value="Genomic_DNA"/>
</dbReference>
<name>A0A645HG83_9ZZZZ</name>
<sequence length="101" mass="10665">MFYVDGVTGLTGALIINKNIGYTATIDMDATGLKIGHNSAARDIEFQIASTTKMTIGTNGAVSVVPNNLYTTKQVRNVAIKTGADFTTAELATGDIGFIYE</sequence>
<organism evidence="1">
    <name type="scientific">bioreactor metagenome</name>
    <dbReference type="NCBI Taxonomy" id="1076179"/>
    <lineage>
        <taxon>unclassified sequences</taxon>
        <taxon>metagenomes</taxon>
        <taxon>ecological metagenomes</taxon>
    </lineage>
</organism>
<reference evidence="1" key="1">
    <citation type="submission" date="2019-08" db="EMBL/GenBank/DDBJ databases">
        <authorList>
            <person name="Kucharzyk K."/>
            <person name="Murdoch R.W."/>
            <person name="Higgins S."/>
            <person name="Loffler F."/>
        </authorList>
    </citation>
    <scope>NUCLEOTIDE SEQUENCE</scope>
</reference>
<dbReference type="AlphaFoldDB" id="A0A645HG83"/>